<comment type="caution">
    <text evidence="2">The sequence shown here is derived from an EMBL/GenBank/DDBJ whole genome shotgun (WGS) entry which is preliminary data.</text>
</comment>
<dbReference type="Proteomes" id="UP001558632">
    <property type="component" value="Unassembled WGS sequence"/>
</dbReference>
<sequence length="140" mass="14912">MAALKSSPLLCFGARQHACYMLASQKQTADIDWRLSKYQKQSYFNKSSPTPDSSNSQPTRVVGYVSTDGVHLDQSSSRPTGGTKSASSILSVVVVKIGPSSHRASVAPDMVMTIISTNDASRPRSAEAGKVSTGRAYNAK</sequence>
<dbReference type="EMBL" id="JBEUSY010000018">
    <property type="protein sequence ID" value="KAL1246254.1"/>
    <property type="molecule type" value="Genomic_DNA"/>
</dbReference>
<proteinExistence type="predicted"/>
<keyword evidence="3" id="KW-1185">Reference proteome</keyword>
<evidence type="ECO:0000313" key="3">
    <source>
        <dbReference type="Proteomes" id="UP001558632"/>
    </source>
</evidence>
<evidence type="ECO:0000313" key="2">
    <source>
        <dbReference type="EMBL" id="KAL1246254.1"/>
    </source>
</evidence>
<accession>A0ABR3L3K0</accession>
<gene>
    <name evidence="2" type="ORF">TSPI_06495</name>
</gene>
<protein>
    <submittedName>
        <fullName evidence="2">Uncharacterized protein</fullName>
    </submittedName>
</protein>
<name>A0ABR3L3K0_TRISP</name>
<reference evidence="2 3" key="1">
    <citation type="submission" date="2024-07" db="EMBL/GenBank/DDBJ databases">
        <title>Enhanced genomic and transcriptomic resources for Trichinella pseudospiralis and T. spiralis underpin the discovery of pronounced molecular differences between stages and species.</title>
        <authorList>
            <person name="Pasi K.K."/>
            <person name="La Rosa G."/>
            <person name="Gomez-Morales M.A."/>
            <person name="Tosini F."/>
            <person name="Sumanam S."/>
            <person name="Young N.D."/>
            <person name="Chang B.C."/>
            <person name="Robin G.B."/>
        </authorList>
    </citation>
    <scope>NUCLEOTIDE SEQUENCE [LARGE SCALE GENOMIC DNA]</scope>
    <source>
        <strain evidence="2">ISS534</strain>
    </source>
</reference>
<feature type="region of interest" description="Disordered" evidence="1">
    <location>
        <begin position="117"/>
        <end position="140"/>
    </location>
</feature>
<evidence type="ECO:0000256" key="1">
    <source>
        <dbReference type="SAM" id="MobiDB-lite"/>
    </source>
</evidence>
<organism evidence="2 3">
    <name type="scientific">Trichinella spiralis</name>
    <name type="common">Trichina worm</name>
    <dbReference type="NCBI Taxonomy" id="6334"/>
    <lineage>
        <taxon>Eukaryota</taxon>
        <taxon>Metazoa</taxon>
        <taxon>Ecdysozoa</taxon>
        <taxon>Nematoda</taxon>
        <taxon>Enoplea</taxon>
        <taxon>Dorylaimia</taxon>
        <taxon>Trichinellida</taxon>
        <taxon>Trichinellidae</taxon>
        <taxon>Trichinella</taxon>
    </lineage>
</organism>